<dbReference type="PANTHER" id="PTHR21472">
    <property type="entry name" value="ENDONUCLEASE DOMAIN-CONTAINING 1 PROTEIN ENDOD1"/>
    <property type="match status" value="1"/>
</dbReference>
<dbReference type="EMBL" id="JAHFZB010000015">
    <property type="protein sequence ID" value="KAK6481203.1"/>
    <property type="molecule type" value="Genomic_DNA"/>
</dbReference>
<keyword evidence="1" id="KW-0732">Signal</keyword>
<comment type="caution">
    <text evidence="4">The sequence shown here is derived from an EMBL/GenBank/DDBJ whole genome shotgun (WGS) entry which is preliminary data.</text>
</comment>
<dbReference type="SMART" id="SM00477">
    <property type="entry name" value="NUC"/>
    <property type="match status" value="1"/>
</dbReference>
<dbReference type="PANTHER" id="PTHR21472:SF21">
    <property type="entry name" value="ENDONUCLEASE DOMAIN-CONTAINING 1 PROTEIN-LIKE-RELATED"/>
    <property type="match status" value="1"/>
</dbReference>
<gene>
    <name evidence="4" type="ORF">HHUSO_G17402</name>
</gene>
<dbReference type="SUPFAM" id="SSF54060">
    <property type="entry name" value="His-Me finger endonucleases"/>
    <property type="match status" value="1"/>
</dbReference>
<proteinExistence type="predicted"/>
<evidence type="ECO:0000313" key="5">
    <source>
        <dbReference type="Proteomes" id="UP001369086"/>
    </source>
</evidence>
<dbReference type="InterPro" id="IPR039015">
    <property type="entry name" value="ENDOD1"/>
</dbReference>
<dbReference type="Proteomes" id="UP001369086">
    <property type="component" value="Unassembled WGS sequence"/>
</dbReference>
<organism evidence="4 5">
    <name type="scientific">Huso huso</name>
    <name type="common">Beluga</name>
    <name type="synonym">Acipenser huso</name>
    <dbReference type="NCBI Taxonomy" id="61971"/>
    <lineage>
        <taxon>Eukaryota</taxon>
        <taxon>Metazoa</taxon>
        <taxon>Chordata</taxon>
        <taxon>Craniata</taxon>
        <taxon>Vertebrata</taxon>
        <taxon>Euteleostomi</taxon>
        <taxon>Actinopterygii</taxon>
        <taxon>Chondrostei</taxon>
        <taxon>Acipenseriformes</taxon>
        <taxon>Acipenseridae</taxon>
        <taxon>Huso</taxon>
    </lineage>
</organism>
<name>A0ABR0Z8Q8_HUSHU</name>
<sequence length="586" mass="67733">MAHLLFFVSFVFSWPLWLDAEVVEDFETCNQFFYKNIEPTGLDPNYVRICQKYNDKYDFATLYSTDKRIPIYSAYQFNFDPCESTARPQTWFIEPQLSGEEEENMIHPGQNKNAYKERQAISDFYVHTDFNCSQLNPSEYQCNKERMTTFTLTNAVPLDQCFNRVQWQKYKDWVKSLLMPFAGKGTAYFVTGVVPSGKLIPEKELHTENMVWDFNMVAVPSHVWTALCFDAVDPEDSFSIAYMGENLPHGTIESFTVERLVKRLNKHYNTTDLSIFDNNCSNPKDREMLLQFIFDVFIPDSLKKAVTDSFSSKAKSKWESILFKKLTQEGTLYFSDSVFIEDINIEMKYRNRQDWFQGNEQLKSAENEACVLKAKTNKEHSSDTAQYVCTLVPEKSATKSIITADGTRCLEGETCEIIDGNRQCNTENGKKLCCATPCMYSHERKSFTCSSFSEMIVCSPQYSTVTIKGKSCLPDQECATYEKSYYWCHTPDGSWDYCTPPLASGITLKGKPCRHDHVCGTYGKTYNWCYIDDKQWDYCCTTEDPHEATNGKLCRSDHKCGAHGKDYNWCYTDVNDHWEYCCTPHV</sequence>
<keyword evidence="5" id="KW-1185">Reference proteome</keyword>
<dbReference type="InterPro" id="IPR020821">
    <property type="entry name" value="ENPP1-3/EXOG-like_nuc-like"/>
</dbReference>
<evidence type="ECO:0000313" key="4">
    <source>
        <dbReference type="EMBL" id="KAK6481203.1"/>
    </source>
</evidence>
<accession>A0ABR0Z8Q8</accession>
<dbReference type="SMART" id="SM00892">
    <property type="entry name" value="Endonuclease_NS"/>
    <property type="match status" value="1"/>
</dbReference>
<feature type="domain" description="ENPP1-3/EXOG-like endonuclease/phosphodiesterase" evidence="2">
    <location>
        <begin position="56"/>
        <end position="282"/>
    </location>
</feature>
<evidence type="ECO:0000259" key="2">
    <source>
        <dbReference type="SMART" id="SM00477"/>
    </source>
</evidence>
<dbReference type="InterPro" id="IPR044925">
    <property type="entry name" value="His-Me_finger_sf"/>
</dbReference>
<evidence type="ECO:0000256" key="1">
    <source>
        <dbReference type="SAM" id="SignalP"/>
    </source>
</evidence>
<reference evidence="4 5" key="1">
    <citation type="submission" date="2021-05" db="EMBL/GenBank/DDBJ databases">
        <authorList>
            <person name="Zahm M."/>
            <person name="Klopp C."/>
            <person name="Cabau C."/>
            <person name="Kuhl H."/>
            <person name="Suciu R."/>
            <person name="Ciorpac M."/>
            <person name="Holostenco D."/>
            <person name="Gessner J."/>
            <person name="Wuertz S."/>
            <person name="Hohne C."/>
            <person name="Stock M."/>
            <person name="Gislard M."/>
            <person name="Lluch J."/>
            <person name="Milhes M."/>
            <person name="Lampietro C."/>
            <person name="Lopez Roques C."/>
            <person name="Donnadieu C."/>
            <person name="Du K."/>
            <person name="Schartl M."/>
            <person name="Guiguen Y."/>
        </authorList>
    </citation>
    <scope>NUCLEOTIDE SEQUENCE [LARGE SCALE GENOMIC DNA]</scope>
    <source>
        <strain evidence="4">Hh-F2</strain>
        <tissue evidence="4">Blood</tissue>
    </source>
</reference>
<feature type="chain" id="PRO_5046105405" evidence="1">
    <location>
        <begin position="21"/>
        <end position="586"/>
    </location>
</feature>
<dbReference type="Pfam" id="PF01223">
    <property type="entry name" value="Endonuclease_NS"/>
    <property type="match status" value="1"/>
</dbReference>
<feature type="domain" description="DNA/RNA non-specific endonuclease/pyrophosphatase/phosphodiesterase" evidence="3">
    <location>
        <begin position="55"/>
        <end position="270"/>
    </location>
</feature>
<dbReference type="InterPro" id="IPR001604">
    <property type="entry name" value="Endo_G_ENPP1-like_dom"/>
</dbReference>
<feature type="signal peptide" evidence="1">
    <location>
        <begin position="1"/>
        <end position="20"/>
    </location>
</feature>
<evidence type="ECO:0000259" key="3">
    <source>
        <dbReference type="SMART" id="SM00892"/>
    </source>
</evidence>
<protein>
    <submittedName>
        <fullName evidence="4">Uncharacterized protein</fullName>
    </submittedName>
</protein>
<dbReference type="Gene3D" id="3.40.570.10">
    <property type="entry name" value="Extracellular Endonuclease, subunit A"/>
    <property type="match status" value="1"/>
</dbReference>
<dbReference type="InterPro" id="IPR044929">
    <property type="entry name" value="DNA/RNA_non-sp_Endonuclease_sf"/>
</dbReference>